<dbReference type="Gene3D" id="1.10.1240.20">
    <property type="entry name" value="Lytic transglycosylase, superhelical linker domain"/>
    <property type="match status" value="1"/>
</dbReference>
<feature type="domain" description="Transglycosylase SLT" evidence="2">
    <location>
        <begin position="578"/>
        <end position="690"/>
    </location>
</feature>
<gene>
    <name evidence="4" type="ORF">MNBD_GAMMA05-2036</name>
</gene>
<dbReference type="PANTHER" id="PTHR37423:SF5">
    <property type="entry name" value="SOLUBLE LYTIC MUREIN TRANSGLYCOSYLASE"/>
    <property type="match status" value="1"/>
</dbReference>
<protein>
    <submittedName>
        <fullName evidence="4">Soluble lytic murein transglycosylase</fullName>
        <ecNumber evidence="4">3.2.1.-</ecNumber>
    </submittedName>
</protein>
<dbReference type="InterPro" id="IPR008939">
    <property type="entry name" value="Lytic_TGlycosylase_superhlx_U"/>
</dbReference>
<proteinExistence type="predicted"/>
<dbReference type="GO" id="GO:0042597">
    <property type="term" value="C:periplasmic space"/>
    <property type="evidence" value="ECO:0007669"/>
    <property type="project" value="InterPro"/>
</dbReference>
<dbReference type="PANTHER" id="PTHR37423">
    <property type="entry name" value="SOLUBLE LYTIC MUREIN TRANSGLYCOSYLASE-RELATED"/>
    <property type="match status" value="1"/>
</dbReference>
<keyword evidence="1" id="KW-0732">Signal</keyword>
<dbReference type="SUPFAM" id="SSF48435">
    <property type="entry name" value="Bacterial muramidases"/>
    <property type="match status" value="1"/>
</dbReference>
<evidence type="ECO:0000256" key="1">
    <source>
        <dbReference type="ARBA" id="ARBA00022729"/>
    </source>
</evidence>
<dbReference type="CDD" id="cd13401">
    <property type="entry name" value="Slt70-like"/>
    <property type="match status" value="1"/>
</dbReference>
<evidence type="ECO:0000259" key="3">
    <source>
        <dbReference type="Pfam" id="PF14718"/>
    </source>
</evidence>
<dbReference type="Gene3D" id="1.25.20.10">
    <property type="entry name" value="Bacterial muramidases"/>
    <property type="match status" value="1"/>
</dbReference>
<dbReference type="Gene3D" id="1.10.530.10">
    <property type="match status" value="1"/>
</dbReference>
<accession>A0A3B0WMX7</accession>
<dbReference type="InterPro" id="IPR012289">
    <property type="entry name" value="Lytic_TGlycosylase_superhlx_L"/>
</dbReference>
<evidence type="ECO:0000313" key="4">
    <source>
        <dbReference type="EMBL" id="VAW51987.1"/>
    </source>
</evidence>
<dbReference type="InterPro" id="IPR037061">
    <property type="entry name" value="Lytic_TGlycoase_superhlx_L_sf"/>
</dbReference>
<dbReference type="InterPro" id="IPR023346">
    <property type="entry name" value="Lysozyme-like_dom_sf"/>
</dbReference>
<dbReference type="EMBL" id="UOFE01000023">
    <property type="protein sequence ID" value="VAW51987.1"/>
    <property type="molecule type" value="Genomic_DNA"/>
</dbReference>
<evidence type="ECO:0000259" key="2">
    <source>
        <dbReference type="Pfam" id="PF01464"/>
    </source>
</evidence>
<dbReference type="Pfam" id="PF01464">
    <property type="entry name" value="SLT"/>
    <property type="match status" value="1"/>
</dbReference>
<organism evidence="4">
    <name type="scientific">hydrothermal vent metagenome</name>
    <dbReference type="NCBI Taxonomy" id="652676"/>
    <lineage>
        <taxon>unclassified sequences</taxon>
        <taxon>metagenomes</taxon>
        <taxon>ecological metagenomes</taxon>
    </lineage>
</organism>
<dbReference type="InterPro" id="IPR008258">
    <property type="entry name" value="Transglycosylase_SLT_dom_1"/>
</dbReference>
<dbReference type="SUPFAM" id="SSF53955">
    <property type="entry name" value="Lysozyme-like"/>
    <property type="match status" value="1"/>
</dbReference>
<dbReference type="EC" id="3.2.1.-" evidence="4"/>
<feature type="domain" description="Lytic transglycosylase superhelical linker" evidence="3">
    <location>
        <begin position="499"/>
        <end position="565"/>
    </location>
</feature>
<sequence>MRKSFITLSCSALLFASSSILSQTADYTSDRNTSFGDGGFADAKTAAQSRAIQNDKDASQTEGTLVLAKINTQTPNKSINPLNNSLAILPKASQDKQRAVVETIEPDTTSQSVGQSINTTYFSDEELAHLRQLFLQAENALRRKNNAQYFLLADQLKKYPLYPYLQYQWLRKHLGSERQIKQFLKEHQSSRYAKKLKRKWLHSLAKRKQWSLFLEFYSATSETKLNCYFHRAQYNTNDRQSALQGAKKLWVVGKSQPRVCDPLFSKLKKSDLFTQDLRWQRFDAALRNNKTGLASYIQNIMPKRNHATAQLWLNLHRNPSRYIPVFLSQPKTAQAPLMFRHAIDRLAGKDINDAINIWDANKQRFNLEKTLADKLERRLALKLVFENESGAYDRLDALDNHNNSSRTWRVRTALTKQNWPNVLTAIHALNDEEKAREKWQYWLARAYIETDKVAIAQAMLFELSAKRSFYGFLAADKVNNIYQLSDNPVNVTQDEITELKNRQEFHVAFELMVLDKKNEAKLQWWHATQDLNKKEIIIAAKLAQKWQWDEIAIFTIAKAKHWDDIEMRFPLSYADKVHKNSAQQKINPAILFGLIRRESAFNEKAYSPVGARGLMQIMPRTGKQIARHFNERWRGNKSLYNPSTNLKYGSYYYQKLLNQFDGHYALALAAYNAGPERVKKWLPESESLPADIWIETIPFHETREYVSTVLAYALIYQQRIQSDELSMNDFTRDVLPLTATP</sequence>
<dbReference type="Pfam" id="PF14718">
    <property type="entry name" value="SLT_L"/>
    <property type="match status" value="1"/>
</dbReference>
<keyword evidence="4" id="KW-0326">Glycosidase</keyword>
<dbReference type="GO" id="GO:0004553">
    <property type="term" value="F:hydrolase activity, hydrolyzing O-glycosyl compounds"/>
    <property type="evidence" value="ECO:0007669"/>
    <property type="project" value="InterPro"/>
</dbReference>
<keyword evidence="4" id="KW-0378">Hydrolase</keyword>
<dbReference type="AlphaFoldDB" id="A0A3B0WMX7"/>
<reference evidence="4" key="1">
    <citation type="submission" date="2018-06" db="EMBL/GenBank/DDBJ databases">
        <authorList>
            <person name="Zhirakovskaya E."/>
        </authorList>
    </citation>
    <scope>NUCLEOTIDE SEQUENCE</scope>
</reference>
<name>A0A3B0WMX7_9ZZZZ</name>